<keyword evidence="8" id="KW-1185">Reference proteome</keyword>
<dbReference type="PROSITE" id="PS50088">
    <property type="entry name" value="ANK_REPEAT"/>
    <property type="match status" value="3"/>
</dbReference>
<dbReference type="GO" id="GO:0007229">
    <property type="term" value="P:integrin-mediated signaling pathway"/>
    <property type="evidence" value="ECO:0007669"/>
    <property type="project" value="TreeGrafter"/>
</dbReference>
<dbReference type="GO" id="GO:0034446">
    <property type="term" value="P:substrate adhesion-dependent cell spreading"/>
    <property type="evidence" value="ECO:0007669"/>
    <property type="project" value="TreeGrafter"/>
</dbReference>
<accession>A0A813Y0X9</accession>
<evidence type="ECO:0000259" key="3">
    <source>
        <dbReference type="PROSITE" id="PS50011"/>
    </source>
</evidence>
<dbReference type="InterPro" id="IPR036770">
    <property type="entry name" value="Ankyrin_rpt-contain_sf"/>
</dbReference>
<evidence type="ECO:0000256" key="2">
    <source>
        <dbReference type="PROSITE-ProRule" id="PRU00023"/>
    </source>
</evidence>
<comment type="caution">
    <text evidence="5">The sequence shown here is derived from an EMBL/GenBank/DDBJ whole genome shotgun (WGS) entry which is preliminary data.</text>
</comment>
<dbReference type="OrthoDB" id="6718656at2759"/>
<gene>
    <name evidence="5" type="ORF">GPM918_LOCUS7506</name>
    <name evidence="4" type="ORF">OVA965_LOCUS132</name>
    <name evidence="7" type="ORF">SRO942_LOCUS7506</name>
    <name evidence="6" type="ORF">TMI583_LOCUS132</name>
</gene>
<dbReference type="GO" id="GO:0005524">
    <property type="term" value="F:ATP binding"/>
    <property type="evidence" value="ECO:0007669"/>
    <property type="project" value="InterPro"/>
</dbReference>
<protein>
    <recommendedName>
        <fullName evidence="3">Protein kinase domain-containing protein</fullName>
    </recommendedName>
</protein>
<dbReference type="AlphaFoldDB" id="A0A813Y0X9"/>
<reference evidence="5" key="1">
    <citation type="submission" date="2021-02" db="EMBL/GenBank/DDBJ databases">
        <authorList>
            <person name="Nowell W R."/>
        </authorList>
    </citation>
    <scope>NUCLEOTIDE SEQUENCE</scope>
</reference>
<feature type="domain" description="Protein kinase" evidence="3">
    <location>
        <begin position="187"/>
        <end position="460"/>
    </location>
</feature>
<dbReference type="InterPro" id="IPR051681">
    <property type="entry name" value="Ser/Thr_Kinases-Pseudokinases"/>
</dbReference>
<evidence type="ECO:0000313" key="7">
    <source>
        <dbReference type="EMBL" id="CAF3665485.1"/>
    </source>
</evidence>
<dbReference type="Proteomes" id="UP000663829">
    <property type="component" value="Unassembled WGS sequence"/>
</dbReference>
<sequence>MMEEIFSLIREGNTFNVRMWLDNPDNDINQSDEHGFTLLHWASWNGRLPIVLLLVQRGARVNAVNKSDDTPLHYACSHNHSDVIHYLIKNKALVNAVNEHGNTPLHYCCFYSYETATEELIRCGALLTILNKYGQTPLNLTKPVLRQKLMELAQSLGQDLKTLIPFKDQSWKWTMHNRVPDSNCSRQTQIIGISELQFQSVIYSDHRKEIWHALWNDREVTAKVFKLRHNYKQKMYRDFQQEFQKLRIFNSPHVIPALGICNDPPNLILISQFMSCGSLFHVLHEDTNITLDFSRCLNFALDIAKGMEFLHQLQPLLASFHLNSKHVLIDAYFNTVSDKITDDLVARINLGDYKFTFFERDQITDPQWMSPEALQSSSDEINLKAADIWSFAIILWELNTRQIPFQDLSAMQCGMKIVFENLRLTFSNNFSNHHLQKLIKICMNEDPTKRPTFDAVIPILEKIQASV</sequence>
<dbReference type="SUPFAM" id="SSF48403">
    <property type="entry name" value="Ankyrin repeat"/>
    <property type="match status" value="1"/>
</dbReference>
<keyword evidence="2" id="KW-0040">ANK repeat</keyword>
<dbReference type="PANTHER" id="PTHR44329:SF57">
    <property type="entry name" value="INTEGRIN-LINKED PROTEIN KINASE"/>
    <property type="match status" value="1"/>
</dbReference>
<dbReference type="Proteomes" id="UP000682733">
    <property type="component" value="Unassembled WGS sequence"/>
</dbReference>
<dbReference type="SMART" id="SM00248">
    <property type="entry name" value="ANK"/>
    <property type="match status" value="3"/>
</dbReference>
<evidence type="ECO:0000313" key="8">
    <source>
        <dbReference type="Proteomes" id="UP000663829"/>
    </source>
</evidence>
<dbReference type="GO" id="GO:0004674">
    <property type="term" value="F:protein serine/threonine kinase activity"/>
    <property type="evidence" value="ECO:0007669"/>
    <property type="project" value="TreeGrafter"/>
</dbReference>
<dbReference type="EMBL" id="CAJNOK010000010">
    <property type="protein sequence ID" value="CAF0722202.1"/>
    <property type="molecule type" value="Genomic_DNA"/>
</dbReference>
<dbReference type="EMBL" id="CAJOBA010000010">
    <property type="protein sequence ID" value="CAF3493977.1"/>
    <property type="molecule type" value="Genomic_DNA"/>
</dbReference>
<dbReference type="PROSITE" id="PS50011">
    <property type="entry name" value="PROTEIN_KINASE_DOM"/>
    <property type="match status" value="1"/>
</dbReference>
<dbReference type="Gene3D" id="1.10.510.10">
    <property type="entry name" value="Transferase(Phosphotransferase) domain 1"/>
    <property type="match status" value="1"/>
</dbReference>
<dbReference type="Pfam" id="PF12796">
    <property type="entry name" value="Ank_2"/>
    <property type="match status" value="1"/>
</dbReference>
<dbReference type="InterPro" id="IPR002110">
    <property type="entry name" value="Ankyrin_rpt"/>
</dbReference>
<dbReference type="Pfam" id="PF13637">
    <property type="entry name" value="Ank_4"/>
    <property type="match status" value="1"/>
</dbReference>
<dbReference type="Proteomes" id="UP000677228">
    <property type="component" value="Unassembled WGS sequence"/>
</dbReference>
<dbReference type="PANTHER" id="PTHR44329">
    <property type="entry name" value="SERINE/THREONINE-PROTEIN KINASE TNNI3K-RELATED"/>
    <property type="match status" value="1"/>
</dbReference>
<dbReference type="SUPFAM" id="SSF56112">
    <property type="entry name" value="Protein kinase-like (PK-like)"/>
    <property type="match status" value="1"/>
</dbReference>
<feature type="repeat" description="ANK" evidence="2">
    <location>
        <begin position="34"/>
        <end position="66"/>
    </location>
</feature>
<dbReference type="Gene3D" id="1.25.40.20">
    <property type="entry name" value="Ankyrin repeat-containing domain"/>
    <property type="match status" value="1"/>
</dbReference>
<evidence type="ECO:0000313" key="6">
    <source>
        <dbReference type="EMBL" id="CAF3493977.1"/>
    </source>
</evidence>
<dbReference type="Pfam" id="PF07714">
    <property type="entry name" value="PK_Tyr_Ser-Thr"/>
    <property type="match status" value="1"/>
</dbReference>
<dbReference type="InterPro" id="IPR011009">
    <property type="entry name" value="Kinase-like_dom_sf"/>
</dbReference>
<dbReference type="EMBL" id="CAJNOQ010001233">
    <property type="protein sequence ID" value="CAF0878964.1"/>
    <property type="molecule type" value="Genomic_DNA"/>
</dbReference>
<evidence type="ECO:0000313" key="4">
    <source>
        <dbReference type="EMBL" id="CAF0722202.1"/>
    </source>
</evidence>
<proteinExistence type="inferred from homology"/>
<dbReference type="GO" id="GO:0005925">
    <property type="term" value="C:focal adhesion"/>
    <property type="evidence" value="ECO:0007669"/>
    <property type="project" value="TreeGrafter"/>
</dbReference>
<feature type="repeat" description="ANK" evidence="2">
    <location>
        <begin position="67"/>
        <end position="99"/>
    </location>
</feature>
<dbReference type="Proteomes" id="UP000681722">
    <property type="component" value="Unassembled WGS sequence"/>
</dbReference>
<name>A0A813Y0X9_9BILA</name>
<comment type="similarity">
    <text evidence="1">Belongs to the protein kinase superfamily. TKL Ser/Thr protein kinase family.</text>
</comment>
<evidence type="ECO:0000313" key="5">
    <source>
        <dbReference type="EMBL" id="CAF0878964.1"/>
    </source>
</evidence>
<dbReference type="InterPro" id="IPR001245">
    <property type="entry name" value="Ser-Thr/Tyr_kinase_cat_dom"/>
</dbReference>
<dbReference type="EMBL" id="CAJOBC010001233">
    <property type="protein sequence ID" value="CAF3665485.1"/>
    <property type="molecule type" value="Genomic_DNA"/>
</dbReference>
<dbReference type="GO" id="GO:0007160">
    <property type="term" value="P:cell-matrix adhesion"/>
    <property type="evidence" value="ECO:0007669"/>
    <property type="project" value="TreeGrafter"/>
</dbReference>
<organism evidence="5 8">
    <name type="scientific">Didymodactylos carnosus</name>
    <dbReference type="NCBI Taxonomy" id="1234261"/>
    <lineage>
        <taxon>Eukaryota</taxon>
        <taxon>Metazoa</taxon>
        <taxon>Spiralia</taxon>
        <taxon>Gnathifera</taxon>
        <taxon>Rotifera</taxon>
        <taxon>Eurotatoria</taxon>
        <taxon>Bdelloidea</taxon>
        <taxon>Philodinida</taxon>
        <taxon>Philodinidae</taxon>
        <taxon>Didymodactylos</taxon>
    </lineage>
</organism>
<dbReference type="GO" id="GO:0001725">
    <property type="term" value="C:stress fiber"/>
    <property type="evidence" value="ECO:0007669"/>
    <property type="project" value="TreeGrafter"/>
</dbReference>
<feature type="repeat" description="ANK" evidence="2">
    <location>
        <begin position="100"/>
        <end position="132"/>
    </location>
</feature>
<evidence type="ECO:0000256" key="1">
    <source>
        <dbReference type="ARBA" id="ARBA00005843"/>
    </source>
</evidence>
<dbReference type="PROSITE" id="PS50297">
    <property type="entry name" value="ANK_REP_REGION"/>
    <property type="match status" value="2"/>
</dbReference>
<dbReference type="InterPro" id="IPR000719">
    <property type="entry name" value="Prot_kinase_dom"/>
</dbReference>
<dbReference type="FunFam" id="1.25.40.20:FF:000050">
    <property type="entry name" value="integrin-linked protein kinase"/>
    <property type="match status" value="1"/>
</dbReference>
<dbReference type="PIRSF" id="PIRSF000654">
    <property type="entry name" value="Integrin-linked_kinase"/>
    <property type="match status" value="1"/>
</dbReference>
<dbReference type="Gene3D" id="3.30.200.20">
    <property type="entry name" value="Phosphorylase Kinase, domain 1"/>
    <property type="match status" value="1"/>
</dbReference>